<protein>
    <submittedName>
        <fullName evidence="7">8-oxo-dGTP pyrophosphatase MutT (NUDIX family)</fullName>
    </submittedName>
</protein>
<name>A0A8J7KRW7_9ACTN</name>
<dbReference type="CDD" id="cd18876">
    <property type="entry name" value="NUDIX_Hydrolase"/>
    <property type="match status" value="1"/>
</dbReference>
<dbReference type="InterPro" id="IPR020084">
    <property type="entry name" value="NUDIX_hydrolase_CS"/>
</dbReference>
<reference evidence="7" key="1">
    <citation type="submission" date="2020-11" db="EMBL/GenBank/DDBJ databases">
        <title>Sequencing the genomes of 1000 actinobacteria strains.</title>
        <authorList>
            <person name="Klenk H.-P."/>
        </authorList>
    </citation>
    <scope>NUCLEOTIDE SEQUENCE</scope>
    <source>
        <strain evidence="7">DSM 45356</strain>
    </source>
</reference>
<keyword evidence="4" id="KW-0460">Magnesium</keyword>
<dbReference type="PRINTS" id="PR00502">
    <property type="entry name" value="NUDIXFAMILY"/>
</dbReference>
<dbReference type="InterPro" id="IPR000086">
    <property type="entry name" value="NUDIX_hydrolase_dom"/>
</dbReference>
<evidence type="ECO:0000259" key="6">
    <source>
        <dbReference type="PROSITE" id="PS51462"/>
    </source>
</evidence>
<comment type="cofactor">
    <cofactor evidence="1">
        <name>Mg(2+)</name>
        <dbReference type="ChEBI" id="CHEBI:18420"/>
    </cofactor>
</comment>
<dbReference type="GO" id="GO:0016787">
    <property type="term" value="F:hydrolase activity"/>
    <property type="evidence" value="ECO:0007669"/>
    <property type="project" value="UniProtKB-KW"/>
</dbReference>
<evidence type="ECO:0000256" key="2">
    <source>
        <dbReference type="ARBA" id="ARBA00005582"/>
    </source>
</evidence>
<accession>A0A8J7KRW7</accession>
<evidence type="ECO:0000256" key="3">
    <source>
        <dbReference type="ARBA" id="ARBA00022801"/>
    </source>
</evidence>
<organism evidence="7 8">
    <name type="scientific">Longispora fulva</name>
    <dbReference type="NCBI Taxonomy" id="619741"/>
    <lineage>
        <taxon>Bacteria</taxon>
        <taxon>Bacillati</taxon>
        <taxon>Actinomycetota</taxon>
        <taxon>Actinomycetes</taxon>
        <taxon>Micromonosporales</taxon>
        <taxon>Micromonosporaceae</taxon>
        <taxon>Longispora</taxon>
    </lineage>
</organism>
<dbReference type="PROSITE" id="PS00893">
    <property type="entry name" value="NUDIX_BOX"/>
    <property type="match status" value="1"/>
</dbReference>
<evidence type="ECO:0000313" key="8">
    <source>
        <dbReference type="Proteomes" id="UP000622552"/>
    </source>
</evidence>
<dbReference type="SUPFAM" id="SSF55811">
    <property type="entry name" value="Nudix"/>
    <property type="match status" value="1"/>
</dbReference>
<dbReference type="PANTHER" id="PTHR43046">
    <property type="entry name" value="GDP-MANNOSE MANNOSYL HYDROLASE"/>
    <property type="match status" value="1"/>
</dbReference>
<comment type="similarity">
    <text evidence="2 5">Belongs to the Nudix hydrolase family.</text>
</comment>
<dbReference type="PANTHER" id="PTHR43046:SF12">
    <property type="entry name" value="GDP-MANNOSE MANNOSYL HYDROLASE"/>
    <property type="match status" value="1"/>
</dbReference>
<feature type="domain" description="Nudix hydrolase" evidence="6">
    <location>
        <begin position="7"/>
        <end position="135"/>
    </location>
</feature>
<evidence type="ECO:0000313" key="7">
    <source>
        <dbReference type="EMBL" id="MBG6138957.1"/>
    </source>
</evidence>
<dbReference type="RefSeq" id="WP_233472922.1">
    <property type="nucleotide sequence ID" value="NZ_BONS01000011.1"/>
</dbReference>
<gene>
    <name evidence="7" type="ORF">IW245_005151</name>
</gene>
<evidence type="ECO:0000256" key="1">
    <source>
        <dbReference type="ARBA" id="ARBA00001946"/>
    </source>
</evidence>
<comment type="caution">
    <text evidence="7">The sequence shown here is derived from an EMBL/GenBank/DDBJ whole genome shotgun (WGS) entry which is preliminary data.</text>
</comment>
<dbReference type="Gene3D" id="3.90.79.10">
    <property type="entry name" value="Nucleoside Triphosphate Pyrophosphohydrolase"/>
    <property type="match status" value="1"/>
</dbReference>
<dbReference type="AlphaFoldDB" id="A0A8J7KRW7"/>
<dbReference type="EMBL" id="JADOUF010000001">
    <property type="protein sequence ID" value="MBG6138957.1"/>
    <property type="molecule type" value="Genomic_DNA"/>
</dbReference>
<evidence type="ECO:0000256" key="5">
    <source>
        <dbReference type="RuleBase" id="RU003476"/>
    </source>
</evidence>
<dbReference type="PROSITE" id="PS51462">
    <property type="entry name" value="NUDIX"/>
    <property type="match status" value="1"/>
</dbReference>
<dbReference type="InterPro" id="IPR015797">
    <property type="entry name" value="NUDIX_hydrolase-like_dom_sf"/>
</dbReference>
<keyword evidence="8" id="KW-1185">Reference proteome</keyword>
<evidence type="ECO:0000256" key="4">
    <source>
        <dbReference type="ARBA" id="ARBA00022842"/>
    </source>
</evidence>
<keyword evidence="3 5" id="KW-0378">Hydrolase</keyword>
<proteinExistence type="inferred from homology"/>
<sequence length="153" mass="16500">METELAEARLAAGALFRDASGRVLLVKPSYKSGWDIPGGYVDEGESPLQACVREVREEIGLTVALRGPLVVDWSPKPRAGNRVMFVFDGGSLTGGQEAGIRLQKDELSGYRYVAPADLDRHLGKRLLPRVLAALAARESGTTVYLEHGRPLAG</sequence>
<dbReference type="Proteomes" id="UP000622552">
    <property type="component" value="Unassembled WGS sequence"/>
</dbReference>
<dbReference type="Pfam" id="PF00293">
    <property type="entry name" value="NUDIX"/>
    <property type="match status" value="1"/>
</dbReference>
<dbReference type="InterPro" id="IPR020476">
    <property type="entry name" value="Nudix_hydrolase"/>
</dbReference>